<reference evidence="2" key="2">
    <citation type="submission" date="2020-09" db="EMBL/GenBank/DDBJ databases">
        <authorList>
            <person name="Sun Q."/>
            <person name="Kim S."/>
        </authorList>
    </citation>
    <scope>NUCLEOTIDE SEQUENCE</scope>
    <source>
        <strain evidence="2">KCTC 12113</strain>
    </source>
</reference>
<comment type="caution">
    <text evidence="2">The sequence shown here is derived from an EMBL/GenBank/DDBJ whole genome shotgun (WGS) entry which is preliminary data.</text>
</comment>
<sequence length="163" mass="18877">MKPIDKLVMKRKVFSDDLIIHSQTIKSLVYFDLPEKDFDISQCDLSFNILRHKENERDFKVQLFLQLEMFKIIVEGHYEVSDKIDKDQSNKIIEIAGLTTLIPFLRHSILNVTSGTKEGGIHLPLINLNNLIKNQMEENKSKPKPKKKTDPKTKSSTKSKKPE</sequence>
<dbReference type="Gene3D" id="3.10.420.10">
    <property type="entry name" value="SecB-like"/>
    <property type="match status" value="1"/>
</dbReference>
<dbReference type="EMBL" id="BMWP01000043">
    <property type="protein sequence ID" value="GGW50218.1"/>
    <property type="molecule type" value="Genomic_DNA"/>
</dbReference>
<evidence type="ECO:0000256" key="1">
    <source>
        <dbReference type="SAM" id="MobiDB-lite"/>
    </source>
</evidence>
<accession>A0A918J7F8</accession>
<evidence type="ECO:0008006" key="4">
    <source>
        <dbReference type="Google" id="ProtNLM"/>
    </source>
</evidence>
<evidence type="ECO:0000313" key="3">
    <source>
        <dbReference type="Proteomes" id="UP000634668"/>
    </source>
</evidence>
<gene>
    <name evidence="2" type="ORF">GCM10007383_37610</name>
</gene>
<keyword evidence="3" id="KW-1185">Reference proteome</keyword>
<dbReference type="Proteomes" id="UP000634668">
    <property type="component" value="Unassembled WGS sequence"/>
</dbReference>
<dbReference type="SUPFAM" id="SSF54611">
    <property type="entry name" value="SecB-like"/>
    <property type="match status" value="1"/>
</dbReference>
<name>A0A918J7F8_9FLAO</name>
<proteinExistence type="predicted"/>
<organism evidence="2 3">
    <name type="scientific">Arenibacter certesii</name>
    <dbReference type="NCBI Taxonomy" id="228955"/>
    <lineage>
        <taxon>Bacteria</taxon>
        <taxon>Pseudomonadati</taxon>
        <taxon>Bacteroidota</taxon>
        <taxon>Flavobacteriia</taxon>
        <taxon>Flavobacteriales</taxon>
        <taxon>Flavobacteriaceae</taxon>
        <taxon>Arenibacter</taxon>
    </lineage>
</organism>
<feature type="region of interest" description="Disordered" evidence="1">
    <location>
        <begin position="135"/>
        <end position="163"/>
    </location>
</feature>
<dbReference type="InterPro" id="IPR035958">
    <property type="entry name" value="SecB-like_sf"/>
</dbReference>
<dbReference type="AlphaFoldDB" id="A0A918J7F8"/>
<evidence type="ECO:0000313" key="2">
    <source>
        <dbReference type="EMBL" id="GGW50218.1"/>
    </source>
</evidence>
<reference evidence="2" key="1">
    <citation type="journal article" date="2014" name="Int. J. Syst. Evol. Microbiol.">
        <title>Complete genome sequence of Corynebacterium casei LMG S-19264T (=DSM 44701T), isolated from a smear-ripened cheese.</title>
        <authorList>
            <consortium name="US DOE Joint Genome Institute (JGI-PGF)"/>
            <person name="Walter F."/>
            <person name="Albersmeier A."/>
            <person name="Kalinowski J."/>
            <person name="Ruckert C."/>
        </authorList>
    </citation>
    <scope>NUCLEOTIDE SEQUENCE</scope>
    <source>
        <strain evidence="2">KCTC 12113</strain>
    </source>
</reference>
<feature type="compositionally biased region" description="Basic residues" evidence="1">
    <location>
        <begin position="154"/>
        <end position="163"/>
    </location>
</feature>
<protein>
    <recommendedName>
        <fullName evidence="4">Preprotein translocase subunit SecB</fullName>
    </recommendedName>
</protein>